<evidence type="ECO:0000313" key="2">
    <source>
        <dbReference type="EMBL" id="MCP0886949.1"/>
    </source>
</evidence>
<keyword evidence="3" id="KW-1185">Reference proteome</keyword>
<evidence type="ECO:0000256" key="1">
    <source>
        <dbReference type="SAM" id="Phobius"/>
    </source>
</evidence>
<comment type="caution">
    <text evidence="2">The sequence shown here is derived from an EMBL/GenBank/DDBJ whole genome shotgun (WGS) entry which is preliminary data.</text>
</comment>
<feature type="transmembrane region" description="Helical" evidence="1">
    <location>
        <begin position="5"/>
        <end position="27"/>
    </location>
</feature>
<dbReference type="AlphaFoldDB" id="A0A9X2JLI3"/>
<dbReference type="EMBL" id="JAIULA010000010">
    <property type="protein sequence ID" value="MCP0886949.1"/>
    <property type="molecule type" value="Genomic_DNA"/>
</dbReference>
<dbReference type="InterPro" id="IPR058243">
    <property type="entry name" value="Phage_VG64"/>
</dbReference>
<keyword evidence="1" id="KW-1133">Transmembrane helix</keyword>
<dbReference type="RefSeq" id="WP_253360424.1">
    <property type="nucleotide sequence ID" value="NZ_JAIULA010000010.1"/>
</dbReference>
<evidence type="ECO:0000313" key="3">
    <source>
        <dbReference type="Proteomes" id="UP001139006"/>
    </source>
</evidence>
<dbReference type="PROSITE" id="PS51257">
    <property type="entry name" value="PROKAR_LIPOPROTEIN"/>
    <property type="match status" value="1"/>
</dbReference>
<keyword evidence="1" id="KW-0812">Transmembrane</keyword>
<name>A0A9X2JLI3_9LACO</name>
<organism evidence="2 3">
    <name type="scientific">Ligilactobacillus ubinensis</name>
    <dbReference type="NCBI Taxonomy" id="2876789"/>
    <lineage>
        <taxon>Bacteria</taxon>
        <taxon>Bacillati</taxon>
        <taxon>Bacillota</taxon>
        <taxon>Bacilli</taxon>
        <taxon>Lactobacillales</taxon>
        <taxon>Lactobacillaceae</taxon>
        <taxon>Ligilactobacillus</taxon>
    </lineage>
</organism>
<gene>
    <name evidence="2" type="ORF">LB941_06330</name>
</gene>
<dbReference type="Proteomes" id="UP001139006">
    <property type="component" value="Unassembled WGS sequence"/>
</dbReference>
<dbReference type="Pfam" id="PF25682">
    <property type="entry name" value="Phage_VG64"/>
    <property type="match status" value="1"/>
</dbReference>
<reference evidence="2 3" key="1">
    <citation type="journal article" date="2023" name="Int. J. Syst. Evol. Microbiol.">
        <title>Ligilactobacillus ubinensis sp. nov., a novel species isolated from the wild ferment of a durian fruit (Durio zibethinus).</title>
        <authorList>
            <person name="Heng Y.C."/>
            <person name="Menon N."/>
            <person name="Chen B."/>
            <person name="Loo B.Z.L."/>
            <person name="Wong G.W.J."/>
            <person name="Lim A.C.H."/>
            <person name="Silvaraju S."/>
            <person name="Kittelmann S."/>
        </authorList>
    </citation>
    <scope>NUCLEOTIDE SEQUENCE [LARGE SCALE GENOMIC DNA]</scope>
    <source>
        <strain evidence="2 3">WILCCON 0076</strain>
    </source>
</reference>
<keyword evidence="1" id="KW-0472">Membrane</keyword>
<sequence>MKKGIITLVIVAVIIIFGIGGCSYWYFTDTASGVRTVKNVQSETSNGIEREITVYNADGKAIMHFKGKFDISHSSRSLQYIDQQNMKHNIYFGDNTTVIVNELK</sequence>
<protein>
    <submittedName>
        <fullName evidence="2">Uncharacterized protein</fullName>
    </submittedName>
</protein>
<accession>A0A9X2JLI3</accession>
<proteinExistence type="predicted"/>